<dbReference type="Proteomes" id="UP001054884">
    <property type="component" value="Unassembled WGS sequence"/>
</dbReference>
<sequence length="911" mass="103750">MFDDDQKSAILMIKKNNKLEWEQLRKSYDKYSSGMLMITGKEIDLDQWNTLIDKVKGDAEGNRSQIISLADGYDNNARISTYRYSSWETYKKSLENKHWSQQSIQNIEDQAHYVLTKLQTNNKAKNSCKGLVVGDIQSGKTANMTALIAQAADNGFNVFIILSGIIDSLRQQTSERIYGDLASNGSTSFHWKNLDNPSLKNNNYNLNVIDLGKGSKNKVLIVSLKNKTRLTNLYNWLRSNKTRQAQMKVLVIDDEADQASINTKDVSSDEQTAINSIVRKIANDRNFGAMNYIAYTATPFANVLNEFGDSSLYPKDFIELLQPAEDYIGAQQIFGTIDPEDYPSIKITQLIPKEDIFEIKRASRGKKSEAPKSLKDAINWFLIAMATMRSYGYKKPISMMVHTSFRVLEHEYIAKLIENYLSSLTEYDISKMHELYIQRQADLSLDRFLLGMPKYTKTKDDIHDYPDWSQVESELKYLLNLPKGERVSKINMSTEGKLKFGEGIHLCIDNSRAGLHDDTLTRLIYPKEIDSNKKAPAFIVVGGNTLSRGLTIQGLVSSYFLRTTNQADTLMQMARWFGYRQGYELFPRVWMDENAYKRYQFLSQINLEMRQTMAAYATNGITPTEFAPQIKASPNYAMLRLTSGNKMQSAEPAKLNFSGVNPQTIIFENDKDVLEHNIKATENFLTSLQQPIQKNDGHLVWLGVPVERIINYLEDYKSVKQDRQITNIPNLIYWLSQNVDNFKNWDVVVVSPNKMKKLTLNSIWKFGNFTVNKVNRSRRVKSGENGLIDIGALLTPKDLLADIIDPQLTKEEIHNVSSNREIILGMRSSHGLKETSLLVIYCIDKNSKGHSKNKRDLDAVADIIGLSVLIPGIKNGRHGEVKSVSIDLSKYRFDEGDIGDNIDENDFEDRE</sequence>
<dbReference type="Pfam" id="PF10593">
    <property type="entry name" value="Z1"/>
    <property type="match status" value="1"/>
</dbReference>
<dbReference type="SUPFAM" id="SSF52540">
    <property type="entry name" value="P-loop containing nucleoside triphosphate hydrolases"/>
    <property type="match status" value="1"/>
</dbReference>
<accession>A0ABD0AHI4</accession>
<reference evidence="2 3" key="1">
    <citation type="journal article" date="2022" name="J. Dairy Sci.">
        <title>Genetic diversity of Lactobacillus delbrueckii isolated from raw milk in Hokkaido, Japan.</title>
        <authorList>
            <person name="Tsuchihashi H."/>
            <person name="Ichikawa A."/>
            <person name="Takeda M."/>
            <person name="Koizumi A."/>
            <person name="Mizoguchi C."/>
            <person name="Ishida T."/>
            <person name="Kimura K."/>
        </authorList>
    </citation>
    <scope>NUCLEOTIDE SEQUENCE [LARGE SCALE GENOMIC DNA]</scope>
    <source>
        <strain evidence="2 3">ME-791</strain>
    </source>
</reference>
<proteinExistence type="predicted"/>
<dbReference type="RefSeq" id="WP_236162090.1">
    <property type="nucleotide sequence ID" value="NZ_BNHY01000042.1"/>
</dbReference>
<dbReference type="InterPro" id="IPR018310">
    <property type="entry name" value="Put_endonuclease_Z1-dom"/>
</dbReference>
<dbReference type="EMBL" id="BNHY01000042">
    <property type="protein sequence ID" value="GHN34389.1"/>
    <property type="molecule type" value="Genomic_DNA"/>
</dbReference>
<protein>
    <recommendedName>
        <fullName evidence="1">Putative endonuclease Z1 domain-containing protein</fullName>
    </recommendedName>
</protein>
<evidence type="ECO:0000313" key="3">
    <source>
        <dbReference type="Proteomes" id="UP001054884"/>
    </source>
</evidence>
<comment type="caution">
    <text evidence="2">The sequence shown here is derived from an EMBL/GenBank/DDBJ whole genome shotgun (WGS) entry which is preliminary data.</text>
</comment>
<dbReference type="AlphaFoldDB" id="A0ABD0AHI4"/>
<feature type="domain" description="Putative endonuclease Z1" evidence="1">
    <location>
        <begin position="373"/>
        <end position="635"/>
    </location>
</feature>
<organism evidence="2 3">
    <name type="scientific">Lactobacillus delbrueckii</name>
    <dbReference type="NCBI Taxonomy" id="1584"/>
    <lineage>
        <taxon>Bacteria</taxon>
        <taxon>Bacillati</taxon>
        <taxon>Bacillota</taxon>
        <taxon>Bacilli</taxon>
        <taxon>Lactobacillales</taxon>
        <taxon>Lactobacillaceae</taxon>
        <taxon>Lactobacillus</taxon>
    </lineage>
</organism>
<dbReference type="InterPro" id="IPR027417">
    <property type="entry name" value="P-loop_NTPase"/>
</dbReference>
<gene>
    <name evidence="2" type="ORF">ME791_15410</name>
</gene>
<evidence type="ECO:0000259" key="1">
    <source>
        <dbReference type="Pfam" id="PF10593"/>
    </source>
</evidence>
<name>A0ABD0AHI4_9LACO</name>
<evidence type="ECO:0000313" key="2">
    <source>
        <dbReference type="EMBL" id="GHN34389.1"/>
    </source>
</evidence>